<evidence type="ECO:0000313" key="3">
    <source>
        <dbReference type="EMBL" id="RVX07792.1"/>
    </source>
</evidence>
<dbReference type="InterPro" id="IPR013103">
    <property type="entry name" value="RVT_2"/>
</dbReference>
<proteinExistence type="predicted"/>
<evidence type="ECO:0000259" key="1">
    <source>
        <dbReference type="Pfam" id="PF07727"/>
    </source>
</evidence>
<dbReference type="EMBL" id="QGNW01002590">
    <property type="protein sequence ID" value="RVW16139.1"/>
    <property type="molecule type" value="Genomic_DNA"/>
</dbReference>
<gene>
    <name evidence="3" type="ORF">CK203_021928</name>
    <name evidence="2" type="ORF">CK203_074276</name>
</gene>
<dbReference type="AlphaFoldDB" id="A0A438BYR4"/>
<dbReference type="Pfam" id="PF07727">
    <property type="entry name" value="RVT_2"/>
    <property type="match status" value="1"/>
</dbReference>
<reference evidence="2 4" key="1">
    <citation type="journal article" date="2018" name="PLoS Genet.">
        <title>Population sequencing reveals clonal diversity and ancestral inbreeding in the grapevine cultivar Chardonnay.</title>
        <authorList>
            <person name="Roach M.J."/>
            <person name="Johnson D.L."/>
            <person name="Bohlmann J."/>
            <person name="van Vuuren H.J."/>
            <person name="Jones S.J."/>
            <person name="Pretorius I.S."/>
            <person name="Schmidt S.A."/>
            <person name="Borneman A.R."/>
        </authorList>
    </citation>
    <scope>NUCLEOTIDE SEQUENCE [LARGE SCALE GENOMIC DNA]</scope>
    <source>
        <strain evidence="4">cv. Chardonnay</strain>
        <strain evidence="2">I10V1</strain>
        <tissue evidence="2">Leaf</tissue>
    </source>
</reference>
<comment type="caution">
    <text evidence="2">The sequence shown here is derived from an EMBL/GenBank/DDBJ whole genome shotgun (WGS) entry which is preliminary data.</text>
</comment>
<accession>A0A438BYR4</accession>
<dbReference type="Proteomes" id="UP000288805">
    <property type="component" value="Unassembled WGS sequence"/>
</dbReference>
<evidence type="ECO:0000313" key="4">
    <source>
        <dbReference type="Proteomes" id="UP000288805"/>
    </source>
</evidence>
<dbReference type="EMBL" id="QGNW01000044">
    <property type="protein sequence ID" value="RVX07792.1"/>
    <property type="molecule type" value="Genomic_DNA"/>
</dbReference>
<evidence type="ECO:0000313" key="2">
    <source>
        <dbReference type="EMBL" id="RVW16139.1"/>
    </source>
</evidence>
<protein>
    <recommendedName>
        <fullName evidence="1">Reverse transcriptase Ty1/copia-type domain-containing protein</fullName>
    </recommendedName>
</protein>
<name>A0A438BYR4_VITVI</name>
<organism evidence="2 4">
    <name type="scientific">Vitis vinifera</name>
    <name type="common">Grape</name>
    <dbReference type="NCBI Taxonomy" id="29760"/>
    <lineage>
        <taxon>Eukaryota</taxon>
        <taxon>Viridiplantae</taxon>
        <taxon>Streptophyta</taxon>
        <taxon>Embryophyta</taxon>
        <taxon>Tracheophyta</taxon>
        <taxon>Spermatophyta</taxon>
        <taxon>Magnoliopsida</taxon>
        <taxon>eudicotyledons</taxon>
        <taxon>Gunneridae</taxon>
        <taxon>Pentapetalae</taxon>
        <taxon>rosids</taxon>
        <taxon>Vitales</taxon>
        <taxon>Vitaceae</taxon>
        <taxon>Viteae</taxon>
        <taxon>Vitis</taxon>
    </lineage>
</organism>
<sequence length="165" mass="19153">MTGKVYLRNKVAVSRLIQVQESELASENEVTISHPPLQTDSKLQSTKPLDHNLLIALKKGTRECTKHPLFAKVMKNMGYRQSKGDHILFIKHSDSSGVTTLLVYVDDIIIMRNDENERDLKEMLEIFEIKELGRLKYFLEIEVTPIDPNHKLREVEEDVTDREMY</sequence>
<feature type="domain" description="Reverse transcriptase Ty1/copia-type" evidence="1">
    <location>
        <begin position="69"/>
        <end position="149"/>
    </location>
</feature>